<dbReference type="SUPFAM" id="SSF46785">
    <property type="entry name" value="Winged helix' DNA-binding domain"/>
    <property type="match status" value="1"/>
</dbReference>
<dbReference type="InterPro" id="IPR036390">
    <property type="entry name" value="WH_DNA-bd_sf"/>
</dbReference>
<name>A0ABY6Y526_9BURK</name>
<evidence type="ECO:0000256" key="2">
    <source>
        <dbReference type="ARBA" id="ARBA00023125"/>
    </source>
</evidence>
<dbReference type="EMBL" id="CABVQG010000050">
    <property type="protein sequence ID" value="VWD37687.1"/>
    <property type="molecule type" value="Genomic_DNA"/>
</dbReference>
<proteinExistence type="predicted"/>
<dbReference type="RefSeq" id="WP_122946342.1">
    <property type="nucleotide sequence ID" value="NZ_CABVQF010000029.1"/>
</dbReference>
<evidence type="ECO:0000259" key="4">
    <source>
        <dbReference type="PROSITE" id="PS51077"/>
    </source>
</evidence>
<evidence type="ECO:0000313" key="7">
    <source>
        <dbReference type="Proteomes" id="UP000494120"/>
    </source>
</evidence>
<dbReference type="InterPro" id="IPR029016">
    <property type="entry name" value="GAF-like_dom_sf"/>
</dbReference>
<dbReference type="Proteomes" id="UP000494120">
    <property type="component" value="Unassembled WGS sequence"/>
</dbReference>
<keyword evidence="2" id="KW-0238">DNA-binding</keyword>
<gene>
    <name evidence="6" type="ORF">BLA17378_07801</name>
</gene>
<dbReference type="SMART" id="SM00346">
    <property type="entry name" value="HTH_ICLR"/>
    <property type="match status" value="1"/>
</dbReference>
<evidence type="ECO:0000256" key="1">
    <source>
        <dbReference type="ARBA" id="ARBA00023015"/>
    </source>
</evidence>
<dbReference type="InterPro" id="IPR005471">
    <property type="entry name" value="Tscrpt_reg_IclR_N"/>
</dbReference>
<feature type="domain" description="HTH iclR-type" evidence="4">
    <location>
        <begin position="14"/>
        <end position="76"/>
    </location>
</feature>
<dbReference type="InterPro" id="IPR050707">
    <property type="entry name" value="HTH_MetabolicPath_Reg"/>
</dbReference>
<dbReference type="Gene3D" id="3.30.450.40">
    <property type="match status" value="1"/>
</dbReference>
<protein>
    <submittedName>
        <fullName evidence="6">IclR family transcriptional regulator</fullName>
    </submittedName>
</protein>
<comment type="caution">
    <text evidence="6">The sequence shown here is derived from an EMBL/GenBank/DDBJ whole genome shotgun (WGS) entry which is preliminary data.</text>
</comment>
<keyword evidence="1" id="KW-0805">Transcription regulation</keyword>
<dbReference type="Gene3D" id="1.10.10.10">
    <property type="entry name" value="Winged helix-like DNA-binding domain superfamily/Winged helix DNA-binding domain"/>
    <property type="match status" value="1"/>
</dbReference>
<dbReference type="Pfam" id="PF01614">
    <property type="entry name" value="IclR_C"/>
    <property type="match status" value="1"/>
</dbReference>
<dbReference type="Pfam" id="PF09339">
    <property type="entry name" value="HTH_IclR"/>
    <property type="match status" value="1"/>
</dbReference>
<evidence type="ECO:0000259" key="5">
    <source>
        <dbReference type="PROSITE" id="PS51078"/>
    </source>
</evidence>
<dbReference type="InterPro" id="IPR014757">
    <property type="entry name" value="Tscrpt_reg_IclR_C"/>
</dbReference>
<organism evidence="6 7">
    <name type="scientific">Burkholderia aenigmatica</name>
    <dbReference type="NCBI Taxonomy" id="2015348"/>
    <lineage>
        <taxon>Bacteria</taxon>
        <taxon>Pseudomonadati</taxon>
        <taxon>Pseudomonadota</taxon>
        <taxon>Betaproteobacteria</taxon>
        <taxon>Burkholderiales</taxon>
        <taxon>Burkholderiaceae</taxon>
        <taxon>Burkholderia</taxon>
        <taxon>Burkholderia cepacia complex</taxon>
    </lineage>
</organism>
<dbReference type="PROSITE" id="PS51078">
    <property type="entry name" value="ICLR_ED"/>
    <property type="match status" value="1"/>
</dbReference>
<keyword evidence="7" id="KW-1185">Reference proteome</keyword>
<keyword evidence="3" id="KW-0804">Transcription</keyword>
<accession>A0ABY6Y526</accession>
<dbReference type="PROSITE" id="PS51077">
    <property type="entry name" value="HTH_ICLR"/>
    <property type="match status" value="1"/>
</dbReference>
<evidence type="ECO:0000256" key="3">
    <source>
        <dbReference type="ARBA" id="ARBA00023163"/>
    </source>
</evidence>
<dbReference type="SUPFAM" id="SSF55781">
    <property type="entry name" value="GAF domain-like"/>
    <property type="match status" value="1"/>
</dbReference>
<evidence type="ECO:0000313" key="6">
    <source>
        <dbReference type="EMBL" id="VWD37687.1"/>
    </source>
</evidence>
<dbReference type="PANTHER" id="PTHR30136:SF34">
    <property type="entry name" value="TRANSCRIPTIONAL REGULATOR"/>
    <property type="match status" value="1"/>
</dbReference>
<dbReference type="InterPro" id="IPR036388">
    <property type="entry name" value="WH-like_DNA-bd_sf"/>
</dbReference>
<dbReference type="PANTHER" id="PTHR30136">
    <property type="entry name" value="HELIX-TURN-HELIX TRANSCRIPTIONAL REGULATOR, ICLR FAMILY"/>
    <property type="match status" value="1"/>
</dbReference>
<feature type="domain" description="IclR-ED" evidence="5">
    <location>
        <begin position="77"/>
        <end position="261"/>
    </location>
</feature>
<reference evidence="6 7" key="1">
    <citation type="submission" date="2019-09" db="EMBL/GenBank/DDBJ databases">
        <authorList>
            <person name="Depoorter E."/>
        </authorList>
    </citation>
    <scope>NUCLEOTIDE SEQUENCE [LARGE SCALE GENOMIC DNA]</scope>
    <source>
        <strain evidence="6 7">R-17378</strain>
    </source>
</reference>
<sequence>MNPNEPVEDSPLYITSLARGLQLLAAFREDRPSMKLAELADAAGMTKSAAQRFTYTLVALGYLRKNDVTKSYSLAPRSLEVGLRYLQTSQLVKNANPYLHSLNRTCLETCVLAELDGTDVVYIARFPTQREMFVNMPIGMRLPVYCTASGRAMLSKLPQQHASELIAACNRVAYTPETITDPARLEALLADARANGFAWANGEYYNGDINVSAAILAPNGTPVGAVNVSLPSSRWTLDSAIAEIGPQVIETARAIGGSGLARVA</sequence>